<organism evidence="1 2">
    <name type="scientific">Sphingomonas turrisvirgatae</name>
    <dbReference type="NCBI Taxonomy" id="1888892"/>
    <lineage>
        <taxon>Bacteria</taxon>
        <taxon>Pseudomonadati</taxon>
        <taxon>Pseudomonadota</taxon>
        <taxon>Alphaproteobacteria</taxon>
        <taxon>Sphingomonadales</taxon>
        <taxon>Sphingomonadaceae</taxon>
        <taxon>Sphingomonas</taxon>
    </lineage>
</organism>
<dbReference type="Pfam" id="PF01042">
    <property type="entry name" value="Ribonuc_L-PSP"/>
    <property type="match status" value="1"/>
</dbReference>
<dbReference type="OrthoDB" id="9808943at2"/>
<dbReference type="InterPro" id="IPR006175">
    <property type="entry name" value="YjgF/YER057c/UK114"/>
</dbReference>
<proteinExistence type="predicted"/>
<dbReference type="GO" id="GO:0005829">
    <property type="term" value="C:cytosol"/>
    <property type="evidence" value="ECO:0007669"/>
    <property type="project" value="TreeGrafter"/>
</dbReference>
<dbReference type="SUPFAM" id="SSF55298">
    <property type="entry name" value="YjgF-like"/>
    <property type="match status" value="1"/>
</dbReference>
<dbReference type="CDD" id="cd00448">
    <property type="entry name" value="YjgF_YER057c_UK114_family"/>
    <property type="match status" value="1"/>
</dbReference>
<dbReference type="PANTHER" id="PTHR11803">
    <property type="entry name" value="2-IMINOBUTANOATE/2-IMINOPROPANOATE DEAMINASE RIDA"/>
    <property type="match status" value="1"/>
</dbReference>
<evidence type="ECO:0000313" key="1">
    <source>
        <dbReference type="EMBL" id="ODP38716.1"/>
    </source>
</evidence>
<dbReference type="EMBL" id="MDDS01000013">
    <property type="protein sequence ID" value="ODP38716.1"/>
    <property type="molecule type" value="Genomic_DNA"/>
</dbReference>
<dbReference type="AlphaFoldDB" id="A0A1E3LY55"/>
<dbReference type="RefSeq" id="WP_069319804.1">
    <property type="nucleotide sequence ID" value="NZ_MDDS01000013.1"/>
</dbReference>
<gene>
    <name evidence="1" type="ORF">BFL28_01430</name>
</gene>
<name>A0A1E3LY55_9SPHN</name>
<keyword evidence="2" id="KW-1185">Reference proteome</keyword>
<dbReference type="InterPro" id="IPR035959">
    <property type="entry name" value="RutC-like_sf"/>
</dbReference>
<comment type="caution">
    <text evidence="1">The sequence shown here is derived from an EMBL/GenBank/DDBJ whole genome shotgun (WGS) entry which is preliminary data.</text>
</comment>
<dbReference type="PANTHER" id="PTHR11803:SF39">
    <property type="entry name" value="2-IMINOBUTANOATE_2-IMINOPROPANOATE DEAMINASE"/>
    <property type="match status" value="1"/>
</dbReference>
<dbReference type="Proteomes" id="UP000094487">
    <property type="component" value="Unassembled WGS sequence"/>
</dbReference>
<reference evidence="1 2" key="1">
    <citation type="submission" date="2016-08" db="EMBL/GenBank/DDBJ databases">
        <title>Draft genome of the agarase producing Sphingomonas sp. MCT13.</title>
        <authorList>
            <person name="D'Andrea M.M."/>
            <person name="Rossolini G.M."/>
            <person name="Thaller M.C."/>
        </authorList>
    </citation>
    <scope>NUCLEOTIDE SEQUENCE [LARGE SCALE GENOMIC DNA]</scope>
    <source>
        <strain evidence="1 2">MCT13</strain>
    </source>
</reference>
<dbReference type="GO" id="GO:0019239">
    <property type="term" value="F:deaminase activity"/>
    <property type="evidence" value="ECO:0007669"/>
    <property type="project" value="TreeGrafter"/>
</dbReference>
<evidence type="ECO:0000313" key="2">
    <source>
        <dbReference type="Proteomes" id="UP000094487"/>
    </source>
</evidence>
<sequence length="119" mass="12522">MSTETPPLAGPPLSKVRRAGNLLFVSGQLPRGADGAIVAGDITVQTRQSLANLAAALATAGATIEHVVKVNAWLTDGRYMDGFNQTYREVFSEPYPARSTVISGLVAGDVEIEAVAWLP</sequence>
<dbReference type="Gene3D" id="3.30.1330.40">
    <property type="entry name" value="RutC-like"/>
    <property type="match status" value="1"/>
</dbReference>
<protein>
    <submittedName>
        <fullName evidence="1">Enamine deaminase RidA</fullName>
    </submittedName>
</protein>
<accession>A0A1E3LY55</accession>
<dbReference type="STRING" id="1888892.BFL28_01430"/>